<organism evidence="2 4">
    <name type="scientific">Rahnella ecdela</name>
    <dbReference type="NCBI Taxonomy" id="2816250"/>
    <lineage>
        <taxon>Bacteria</taxon>
        <taxon>Pseudomonadati</taxon>
        <taxon>Pseudomonadota</taxon>
        <taxon>Gammaproteobacteria</taxon>
        <taxon>Enterobacterales</taxon>
        <taxon>Yersiniaceae</taxon>
        <taxon>Rahnella</taxon>
    </lineage>
</organism>
<proteinExistence type="predicted"/>
<feature type="non-terminal residue" evidence="2">
    <location>
        <position position="81"/>
    </location>
</feature>
<sequence>MSEFLSRLDFAWPWAAILIFLPLLSRYFLPQDNEVKERVRVPFLPELIDEVKLNSQPVRSSKLSGVLFWIIWILLVIALTR</sequence>
<evidence type="ECO:0000313" key="3">
    <source>
        <dbReference type="EMBL" id="MBU9843510.1"/>
    </source>
</evidence>
<feature type="transmembrane region" description="Helical" evidence="1">
    <location>
        <begin position="63"/>
        <end position="80"/>
    </location>
</feature>
<feature type="transmembrane region" description="Helical" evidence="1">
    <location>
        <begin position="12"/>
        <end position="29"/>
    </location>
</feature>
<keyword evidence="1" id="KW-0472">Membrane</keyword>
<comment type="caution">
    <text evidence="2">The sequence shown here is derived from an EMBL/GenBank/DDBJ whole genome shotgun (WGS) entry which is preliminary data.</text>
</comment>
<keyword evidence="1" id="KW-1133">Transmembrane helix</keyword>
<dbReference type="EMBL" id="JAFMOY010000024">
    <property type="protein sequence ID" value="MBU9843482.1"/>
    <property type="molecule type" value="Genomic_DNA"/>
</dbReference>
<gene>
    <name evidence="2" type="ORF">J1784_00105</name>
    <name evidence="3" type="ORF">J1784_00285</name>
</gene>
<keyword evidence="1" id="KW-0812">Transmembrane</keyword>
<accession>A0ABS6LA40</accession>
<name>A0ABS6LA40_9GAMM</name>
<evidence type="ECO:0000256" key="1">
    <source>
        <dbReference type="SAM" id="Phobius"/>
    </source>
</evidence>
<evidence type="ECO:0000313" key="4">
    <source>
        <dbReference type="Proteomes" id="UP000739284"/>
    </source>
</evidence>
<dbReference type="EMBL" id="JAFMOY010000056">
    <property type="protein sequence ID" value="MBU9843510.1"/>
    <property type="molecule type" value="Genomic_DNA"/>
</dbReference>
<reference evidence="2 4" key="1">
    <citation type="submission" date="2021-03" db="EMBL/GenBank/DDBJ databases">
        <title>Five novel Rahnella species.</title>
        <authorList>
            <person name="Brady C."/>
            <person name="Asselin J."/>
            <person name="Beer S."/>
            <person name="Bruberg M.B."/>
            <person name="Crampton B."/>
            <person name="Venter S."/>
            <person name="Arnold D."/>
            <person name="Denman S."/>
        </authorList>
    </citation>
    <scope>NUCLEOTIDE SEQUENCE [LARGE SCALE GENOMIC DNA]</scope>
    <source>
        <strain evidence="2 4">FRB 231</strain>
    </source>
</reference>
<keyword evidence="4" id="KW-1185">Reference proteome</keyword>
<dbReference type="Proteomes" id="UP000739284">
    <property type="component" value="Unassembled WGS sequence"/>
</dbReference>
<protein>
    <submittedName>
        <fullName evidence="2">VWA domain-containing protein</fullName>
    </submittedName>
</protein>
<evidence type="ECO:0000313" key="2">
    <source>
        <dbReference type="EMBL" id="MBU9843482.1"/>
    </source>
</evidence>